<name>A0A0V0RK44_9BILA</name>
<dbReference type="Proteomes" id="UP000054630">
    <property type="component" value="Unassembled WGS sequence"/>
</dbReference>
<gene>
    <name evidence="1" type="ORF">T07_14078</name>
</gene>
<evidence type="ECO:0000313" key="2">
    <source>
        <dbReference type="Proteomes" id="UP000054630"/>
    </source>
</evidence>
<keyword evidence="2" id="KW-1185">Reference proteome</keyword>
<evidence type="ECO:0000313" key="1">
    <source>
        <dbReference type="EMBL" id="KRX14884.1"/>
    </source>
</evidence>
<proteinExistence type="predicted"/>
<accession>A0A0V0RK44</accession>
<comment type="caution">
    <text evidence="1">The sequence shown here is derived from an EMBL/GenBank/DDBJ whole genome shotgun (WGS) entry which is preliminary data.</text>
</comment>
<reference evidence="1 2" key="1">
    <citation type="submission" date="2015-01" db="EMBL/GenBank/DDBJ databases">
        <title>Evolution of Trichinella species and genotypes.</title>
        <authorList>
            <person name="Korhonen P.K."/>
            <person name="Edoardo P."/>
            <person name="Giuseppe L.R."/>
            <person name="Gasser R.B."/>
        </authorList>
    </citation>
    <scope>NUCLEOTIDE SEQUENCE [LARGE SCALE GENOMIC DNA]</scope>
    <source>
        <strain evidence="1">ISS37</strain>
    </source>
</reference>
<dbReference type="EMBL" id="JYDL01000147">
    <property type="protein sequence ID" value="KRX14884.1"/>
    <property type="molecule type" value="Genomic_DNA"/>
</dbReference>
<sequence length="61" mass="7120">MHLNIRTSVGYIRSKSLSLRCNFSYTTLQSGTSSAVYTWGYFYQFLLISREMDYSKAESIF</sequence>
<dbReference type="AlphaFoldDB" id="A0A0V0RK44"/>
<protein>
    <submittedName>
        <fullName evidence="1">Uncharacterized protein</fullName>
    </submittedName>
</protein>
<organism evidence="1 2">
    <name type="scientific">Trichinella nelsoni</name>
    <dbReference type="NCBI Taxonomy" id="6336"/>
    <lineage>
        <taxon>Eukaryota</taxon>
        <taxon>Metazoa</taxon>
        <taxon>Ecdysozoa</taxon>
        <taxon>Nematoda</taxon>
        <taxon>Enoplea</taxon>
        <taxon>Dorylaimia</taxon>
        <taxon>Trichinellida</taxon>
        <taxon>Trichinellidae</taxon>
        <taxon>Trichinella</taxon>
    </lineage>
</organism>